<keyword evidence="6" id="KW-0190">Covalent protein-DNA linkage</keyword>
<evidence type="ECO:0000256" key="5">
    <source>
        <dbReference type="ARBA" id="ARBA00022801"/>
    </source>
</evidence>
<keyword evidence="4" id="KW-0227">DNA damage</keyword>
<dbReference type="Proteomes" id="UP000186922">
    <property type="component" value="Unassembled WGS sequence"/>
</dbReference>
<evidence type="ECO:0000313" key="13">
    <source>
        <dbReference type="EMBL" id="GAV09324.1"/>
    </source>
</evidence>
<feature type="region of interest" description="Disordered" evidence="12">
    <location>
        <begin position="343"/>
        <end position="399"/>
    </location>
</feature>
<dbReference type="GO" id="GO:0006508">
    <property type="term" value="P:proteolysis"/>
    <property type="evidence" value="ECO:0007669"/>
    <property type="project" value="UniProtKB-KW"/>
</dbReference>
<reference evidence="13 14" key="1">
    <citation type="journal article" date="2016" name="Nat. Commun.">
        <title>Extremotolerant tardigrade genome and improved radiotolerance of human cultured cells by tardigrade-unique protein.</title>
        <authorList>
            <person name="Hashimoto T."/>
            <person name="Horikawa D.D."/>
            <person name="Saito Y."/>
            <person name="Kuwahara H."/>
            <person name="Kozuka-Hata H."/>
            <person name="Shin-I T."/>
            <person name="Minakuchi Y."/>
            <person name="Ohishi K."/>
            <person name="Motoyama A."/>
            <person name="Aizu T."/>
            <person name="Enomoto A."/>
            <person name="Kondo K."/>
            <person name="Tanaka S."/>
            <person name="Hara Y."/>
            <person name="Koshikawa S."/>
            <person name="Sagara H."/>
            <person name="Miura T."/>
            <person name="Yokobori S."/>
            <person name="Miyagawa K."/>
            <person name="Suzuki Y."/>
            <person name="Kubo T."/>
            <person name="Oyama M."/>
            <person name="Kohara Y."/>
            <person name="Fujiyama A."/>
            <person name="Arakawa K."/>
            <person name="Katayama T."/>
            <person name="Toyoda A."/>
            <person name="Kunieda T."/>
        </authorList>
    </citation>
    <scope>NUCLEOTIDE SEQUENCE [LARGE SCALE GENOMIC DNA]</scope>
    <source>
        <strain evidence="13 14">YOKOZUNA-1</strain>
    </source>
</reference>
<evidence type="ECO:0000256" key="1">
    <source>
        <dbReference type="ARBA" id="ARBA00008136"/>
    </source>
</evidence>
<protein>
    <recommendedName>
        <fullName evidence="2">Abasic site processing protein HMCES</fullName>
    </recommendedName>
    <alternativeName>
        <fullName evidence="9">Embryonic stem cell-specific 5-hydroxymethylcytosine-binding protein</fullName>
    </alternativeName>
    <alternativeName>
        <fullName evidence="10">Peptidase HMCES</fullName>
    </alternativeName>
    <alternativeName>
        <fullName evidence="11">SRAP domain-containing protein 1</fullName>
    </alternativeName>
</protein>
<evidence type="ECO:0000256" key="8">
    <source>
        <dbReference type="ARBA" id="ARBA00023239"/>
    </source>
</evidence>
<dbReference type="AlphaFoldDB" id="A0A1D1WB97"/>
<dbReference type="GO" id="GO:0106300">
    <property type="term" value="P:protein-DNA covalent cross-linking repair"/>
    <property type="evidence" value="ECO:0007669"/>
    <property type="project" value="InterPro"/>
</dbReference>
<evidence type="ECO:0000256" key="2">
    <source>
        <dbReference type="ARBA" id="ARBA00015888"/>
    </source>
</evidence>
<keyword evidence="3" id="KW-0645">Protease</keyword>
<dbReference type="SUPFAM" id="SSF143081">
    <property type="entry name" value="BB1717-like"/>
    <property type="match status" value="1"/>
</dbReference>
<dbReference type="EMBL" id="BDGG01000021">
    <property type="protein sequence ID" value="GAV09324.1"/>
    <property type="molecule type" value="Genomic_DNA"/>
</dbReference>
<evidence type="ECO:0000256" key="3">
    <source>
        <dbReference type="ARBA" id="ARBA00022670"/>
    </source>
</evidence>
<keyword evidence="7" id="KW-0238">DNA-binding</keyword>
<organism evidence="13 14">
    <name type="scientific">Ramazzottius varieornatus</name>
    <name type="common">Water bear</name>
    <name type="synonym">Tardigrade</name>
    <dbReference type="NCBI Taxonomy" id="947166"/>
    <lineage>
        <taxon>Eukaryota</taxon>
        <taxon>Metazoa</taxon>
        <taxon>Ecdysozoa</taxon>
        <taxon>Tardigrada</taxon>
        <taxon>Eutardigrada</taxon>
        <taxon>Parachela</taxon>
        <taxon>Hypsibioidea</taxon>
        <taxon>Ramazzottiidae</taxon>
        <taxon>Ramazzottius</taxon>
    </lineage>
</organism>
<gene>
    <name evidence="13" type="primary">RvY_18887-1</name>
    <name evidence="13" type="synonym">RvY_18887.1</name>
    <name evidence="13" type="ORF">RvY_18887</name>
</gene>
<comment type="similarity">
    <text evidence="1">Belongs to the SOS response-associated peptidase family.</text>
</comment>
<dbReference type="Pfam" id="PF02586">
    <property type="entry name" value="SRAP"/>
    <property type="match status" value="1"/>
</dbReference>
<proteinExistence type="inferred from homology"/>
<comment type="caution">
    <text evidence="13">The sequence shown here is derived from an EMBL/GenBank/DDBJ whole genome shotgun (WGS) entry which is preliminary data.</text>
</comment>
<dbReference type="PANTHER" id="PTHR13604:SF0">
    <property type="entry name" value="ABASIC SITE PROCESSING PROTEIN HMCES"/>
    <property type="match status" value="1"/>
</dbReference>
<dbReference type="GO" id="GO:0008233">
    <property type="term" value="F:peptidase activity"/>
    <property type="evidence" value="ECO:0007669"/>
    <property type="project" value="UniProtKB-KW"/>
</dbReference>
<dbReference type="GO" id="GO:0003697">
    <property type="term" value="F:single-stranded DNA binding"/>
    <property type="evidence" value="ECO:0007669"/>
    <property type="project" value="InterPro"/>
</dbReference>
<evidence type="ECO:0000256" key="7">
    <source>
        <dbReference type="ARBA" id="ARBA00023125"/>
    </source>
</evidence>
<keyword evidence="5" id="KW-0378">Hydrolase</keyword>
<keyword evidence="8" id="KW-0456">Lyase</keyword>
<evidence type="ECO:0000256" key="12">
    <source>
        <dbReference type="SAM" id="MobiDB-lite"/>
    </source>
</evidence>
<dbReference type="Gene3D" id="3.90.1680.10">
    <property type="entry name" value="SOS response associated peptidase-like"/>
    <property type="match status" value="1"/>
</dbReference>
<dbReference type="OrthoDB" id="2111841at2759"/>
<accession>A0A1D1WB97</accession>
<dbReference type="InterPro" id="IPR003738">
    <property type="entry name" value="SRAP"/>
</dbReference>
<keyword evidence="14" id="KW-1185">Reference proteome</keyword>
<evidence type="ECO:0000313" key="14">
    <source>
        <dbReference type="Proteomes" id="UP000186922"/>
    </source>
</evidence>
<evidence type="ECO:0000256" key="11">
    <source>
        <dbReference type="ARBA" id="ARBA00031130"/>
    </source>
</evidence>
<dbReference type="InterPro" id="IPR036590">
    <property type="entry name" value="SRAP-like"/>
</dbReference>
<evidence type="ECO:0000256" key="4">
    <source>
        <dbReference type="ARBA" id="ARBA00022763"/>
    </source>
</evidence>
<evidence type="ECO:0000256" key="6">
    <source>
        <dbReference type="ARBA" id="ARBA00023124"/>
    </source>
</evidence>
<evidence type="ECO:0000256" key="10">
    <source>
        <dbReference type="ARBA" id="ARBA00030898"/>
    </source>
</evidence>
<dbReference type="GO" id="GO:0016829">
    <property type="term" value="F:lyase activity"/>
    <property type="evidence" value="ECO:0007669"/>
    <property type="project" value="UniProtKB-KW"/>
</dbReference>
<name>A0A1D1WB97_RAMVA</name>
<dbReference type="PANTHER" id="PTHR13604">
    <property type="entry name" value="DC12-RELATED"/>
    <property type="match status" value="1"/>
</dbReference>
<evidence type="ECO:0000256" key="9">
    <source>
        <dbReference type="ARBA" id="ARBA00030390"/>
    </source>
</evidence>
<dbReference type="STRING" id="947166.A0A1D1WB97"/>
<sequence>MLTSLCNNFDCSPFFQTIEMCGRFACALDPATICRACQYTAPDGQLYQPIWRENNSAHSYRASANVAPINYSPVLVSAQHFDVGTDPATTSGRILDHPEVKVSTVENQRIVMPMRFGLIPSWHKGGENELRIATINCRVEGIMQKNAFAGALKRRRRCVVLAEGFYEWEKLQSNVKQPYLLYLTDMPQKYFEQKAKREDSEPPYGNREVLPEQLMKLAAIFDVWHNAENNTIYSFSIVTCEPSKATVWIHDRMPAVLRTEEEVNRWLDSAHLSSEEALKLCIHAVDDLHWHPVTRAMGNATYKGADASVPISPTEAGNAGKPLDPGQPKIVAFFSKTRKTKQEVVKQEDSAPLRVIGGGEASLDKEASTLPPGQSSITAFFPSDHGNSSQPPAKRTRKE</sequence>